<dbReference type="AlphaFoldDB" id="A0AA46NXP4"/>
<evidence type="ECO:0000313" key="1">
    <source>
        <dbReference type="EMBL" id="UYF73011.1"/>
    </source>
</evidence>
<accession>A0AA46NXP4</accession>
<organism evidence="1 2">
    <name type="scientific">Acinetobacter ursingii</name>
    <dbReference type="NCBI Taxonomy" id="108980"/>
    <lineage>
        <taxon>Bacteria</taxon>
        <taxon>Pseudomonadati</taxon>
        <taxon>Pseudomonadota</taxon>
        <taxon>Gammaproteobacteria</taxon>
        <taxon>Moraxellales</taxon>
        <taxon>Moraxellaceae</taxon>
        <taxon>Acinetobacter</taxon>
    </lineage>
</organism>
<sequence length="70" mass="8485">MATYKQIQEYLKERHGRTYKSCWIAHVKSDYGLTKSQSPNRYDPNKRVHPCPEQYREHIESAFKHFEMIP</sequence>
<protein>
    <recommendedName>
        <fullName evidence="3">RNA methyltransferase</fullName>
    </recommendedName>
</protein>
<evidence type="ECO:0008006" key="3">
    <source>
        <dbReference type="Google" id="ProtNLM"/>
    </source>
</evidence>
<dbReference type="RefSeq" id="WP_151753910.1">
    <property type="nucleotide sequence ID" value="NZ_CP089051.1"/>
</dbReference>
<name>A0AA46NXP4_9GAMM</name>
<proteinExistence type="predicted"/>
<evidence type="ECO:0000313" key="2">
    <source>
        <dbReference type="Proteomes" id="UP001164064"/>
    </source>
</evidence>
<gene>
    <name evidence="1" type="ORF">LSO60_07095</name>
</gene>
<dbReference type="EMBL" id="CP089051">
    <property type="protein sequence ID" value="UYF73011.1"/>
    <property type="molecule type" value="Genomic_DNA"/>
</dbReference>
<dbReference type="Proteomes" id="UP001164064">
    <property type="component" value="Chromosome"/>
</dbReference>
<reference evidence="1" key="1">
    <citation type="journal article" date="2022" name="J Glob Antimicrob Resist">
        <title>Comparative analysis of IMP-4- and OXA-58-containing plasmids of three carbapenemase-producing Acinetobacter ursingii strains in the Netherlands.</title>
        <authorList>
            <person name="Hendrickx A.P.A."/>
            <person name="Schade R.P."/>
            <person name="Landman F."/>
            <person name="Bosch T."/>
            <person name="Schouls L.M."/>
            <person name="van Dijk K."/>
        </authorList>
    </citation>
    <scope>NUCLEOTIDE SEQUENCE</scope>
    <source>
        <strain evidence="1">RIVM_C010559</strain>
    </source>
</reference>